<dbReference type="InterPro" id="IPR036388">
    <property type="entry name" value="WH-like_DNA-bd_sf"/>
</dbReference>
<accession>A0ABW3DWV2</accession>
<organism evidence="2 3">
    <name type="scientific">Streptosporangium algeriense</name>
    <dbReference type="NCBI Taxonomy" id="1682748"/>
    <lineage>
        <taxon>Bacteria</taxon>
        <taxon>Bacillati</taxon>
        <taxon>Actinomycetota</taxon>
        <taxon>Actinomycetes</taxon>
        <taxon>Streptosporangiales</taxon>
        <taxon>Streptosporangiaceae</taxon>
        <taxon>Streptosporangium</taxon>
    </lineage>
</organism>
<dbReference type="InterPro" id="IPR016032">
    <property type="entry name" value="Sig_transdc_resp-reg_C-effctor"/>
</dbReference>
<dbReference type="SUPFAM" id="SSF46894">
    <property type="entry name" value="C-terminal effector domain of the bipartite response regulators"/>
    <property type="match status" value="1"/>
</dbReference>
<dbReference type="Gene3D" id="1.10.10.10">
    <property type="entry name" value="Winged helix-like DNA-binding domain superfamily/Winged helix DNA-binding domain"/>
    <property type="match status" value="1"/>
</dbReference>
<name>A0ABW3DWV2_9ACTN</name>
<sequence>MTDREHEFALAVVRGLSDRQIGREPSMTETTVKAHVSRAPAEPRLTNRVRAAIVVHEAGLRRPVSGAPLELSCASPRAARR</sequence>
<feature type="domain" description="HTH luxR-type" evidence="1">
    <location>
        <begin position="2"/>
        <end position="54"/>
    </location>
</feature>
<comment type="caution">
    <text evidence="2">The sequence shown here is derived from an EMBL/GenBank/DDBJ whole genome shotgun (WGS) entry which is preliminary data.</text>
</comment>
<proteinExistence type="predicted"/>
<evidence type="ECO:0000313" key="3">
    <source>
        <dbReference type="Proteomes" id="UP001597024"/>
    </source>
</evidence>
<protein>
    <submittedName>
        <fullName evidence="2">LuxR C-terminal-related transcriptional regulator</fullName>
    </submittedName>
</protein>
<dbReference type="Proteomes" id="UP001597024">
    <property type="component" value="Unassembled WGS sequence"/>
</dbReference>
<dbReference type="InterPro" id="IPR000792">
    <property type="entry name" value="Tscrpt_reg_LuxR_C"/>
</dbReference>
<dbReference type="EMBL" id="JBHTHX010001266">
    <property type="protein sequence ID" value="MFD0888296.1"/>
    <property type="molecule type" value="Genomic_DNA"/>
</dbReference>
<evidence type="ECO:0000259" key="1">
    <source>
        <dbReference type="Pfam" id="PF00196"/>
    </source>
</evidence>
<dbReference type="Pfam" id="PF00196">
    <property type="entry name" value="GerE"/>
    <property type="match status" value="1"/>
</dbReference>
<keyword evidence="3" id="KW-1185">Reference proteome</keyword>
<gene>
    <name evidence="2" type="ORF">ACFQ08_27470</name>
</gene>
<reference evidence="3" key="1">
    <citation type="journal article" date="2019" name="Int. J. Syst. Evol. Microbiol.">
        <title>The Global Catalogue of Microorganisms (GCM) 10K type strain sequencing project: providing services to taxonomists for standard genome sequencing and annotation.</title>
        <authorList>
            <consortium name="The Broad Institute Genomics Platform"/>
            <consortium name="The Broad Institute Genome Sequencing Center for Infectious Disease"/>
            <person name="Wu L."/>
            <person name="Ma J."/>
        </authorList>
    </citation>
    <scope>NUCLEOTIDE SEQUENCE [LARGE SCALE GENOMIC DNA]</scope>
    <source>
        <strain evidence="3">CCUG 62974</strain>
    </source>
</reference>
<evidence type="ECO:0000313" key="2">
    <source>
        <dbReference type="EMBL" id="MFD0888296.1"/>
    </source>
</evidence>